<name>A0A812R1W8_SYMPI</name>
<accession>A0A812R1W8</accession>
<gene>
    <name evidence="1" type="ORF">SPIL2461_LOCUS10236</name>
</gene>
<dbReference type="Proteomes" id="UP000649617">
    <property type="component" value="Unassembled WGS sequence"/>
</dbReference>
<proteinExistence type="predicted"/>
<feature type="non-terminal residue" evidence="1">
    <location>
        <position position="1"/>
    </location>
</feature>
<dbReference type="EMBL" id="CAJNIZ010018757">
    <property type="protein sequence ID" value="CAE7415416.1"/>
    <property type="molecule type" value="Genomic_DNA"/>
</dbReference>
<protein>
    <submittedName>
        <fullName evidence="1">Uncharacterized protein</fullName>
    </submittedName>
</protein>
<dbReference type="AlphaFoldDB" id="A0A812R1W8"/>
<reference evidence="1" key="1">
    <citation type="submission" date="2021-02" db="EMBL/GenBank/DDBJ databases">
        <authorList>
            <person name="Dougan E. K."/>
            <person name="Rhodes N."/>
            <person name="Thang M."/>
            <person name="Chan C."/>
        </authorList>
    </citation>
    <scope>NUCLEOTIDE SEQUENCE</scope>
</reference>
<organism evidence="1 2">
    <name type="scientific">Symbiodinium pilosum</name>
    <name type="common">Dinoflagellate</name>
    <dbReference type="NCBI Taxonomy" id="2952"/>
    <lineage>
        <taxon>Eukaryota</taxon>
        <taxon>Sar</taxon>
        <taxon>Alveolata</taxon>
        <taxon>Dinophyceae</taxon>
        <taxon>Suessiales</taxon>
        <taxon>Symbiodiniaceae</taxon>
        <taxon>Symbiodinium</taxon>
    </lineage>
</organism>
<dbReference type="OrthoDB" id="417029at2759"/>
<comment type="caution">
    <text evidence="1">The sequence shown here is derived from an EMBL/GenBank/DDBJ whole genome shotgun (WGS) entry which is preliminary data.</text>
</comment>
<keyword evidence="2" id="KW-1185">Reference proteome</keyword>
<evidence type="ECO:0000313" key="2">
    <source>
        <dbReference type="Proteomes" id="UP000649617"/>
    </source>
</evidence>
<sequence length="103" mass="12066">WMSRWLEILKRESDAGFHLEIPRFGFGDPTSYSIVEQLVVAMGLLGAVRHGAECFNFYFPQDLDEEFLVVWPSFGPEQPWQYLSEPELREFLLDCVQRGYSFP</sequence>
<evidence type="ECO:0000313" key="1">
    <source>
        <dbReference type="EMBL" id="CAE7415416.1"/>
    </source>
</evidence>
<feature type="non-terminal residue" evidence="1">
    <location>
        <position position="103"/>
    </location>
</feature>